<comment type="catalytic activity">
    <reaction evidence="1">
        <text>ATP + protein L-histidine = ADP + protein N-phospho-L-histidine.</text>
        <dbReference type="EC" id="2.7.13.3"/>
    </reaction>
</comment>
<feature type="transmembrane region" description="Helical" evidence="6">
    <location>
        <begin position="46"/>
        <end position="67"/>
    </location>
</feature>
<accession>A0ABU5MT34</accession>
<keyword evidence="6" id="KW-1133">Transmembrane helix</keyword>
<sequence length="333" mass="37761">MKKIGIKTYLAAWTIYIIFAFATFPQLTITVMLFSIPLTMLGGWIFLYRGALITTAITIPVHFLLLTTYSNDPEIIQESFNPFGIISQLIFSYGTALLRSLQLEYKRLNESLEELVLERTEDLEKLTQYLIDAQQLESRELNASLLKQPYNELKSMLATSQLLKLRLEELDHPRISDAEEISHVISSCIKQLRTMDENTLNLMPHGEDLQSSLSSLKKQSEQLYDVQFEIDDHPAWASIEDGKVRFLSEIIFEAVSNALRHAEPKRIKIGIQQDPLTTTVLIENDGRPFSSTTREGMGLPLMRFRASKIGAKLSIAPSHTLSTCVTCKFASNK</sequence>
<name>A0ABU5MT34_9BACT</name>
<evidence type="ECO:0000256" key="6">
    <source>
        <dbReference type="SAM" id="Phobius"/>
    </source>
</evidence>
<keyword evidence="5" id="KW-0902">Two-component regulatory system</keyword>
<keyword evidence="4" id="KW-0418">Kinase</keyword>
<dbReference type="InterPro" id="IPR003594">
    <property type="entry name" value="HATPase_dom"/>
</dbReference>
<evidence type="ECO:0000256" key="1">
    <source>
        <dbReference type="ARBA" id="ARBA00000085"/>
    </source>
</evidence>
<evidence type="ECO:0000256" key="5">
    <source>
        <dbReference type="ARBA" id="ARBA00023012"/>
    </source>
</evidence>
<comment type="caution">
    <text evidence="8">The sequence shown here is derived from an EMBL/GenBank/DDBJ whole genome shotgun (WGS) entry which is preliminary data.</text>
</comment>
<dbReference type="SMART" id="SM00387">
    <property type="entry name" value="HATPase_c"/>
    <property type="match status" value="1"/>
</dbReference>
<proteinExistence type="predicted"/>
<dbReference type="InterPro" id="IPR050482">
    <property type="entry name" value="Sensor_HK_TwoCompSys"/>
</dbReference>
<dbReference type="Proteomes" id="UP001290861">
    <property type="component" value="Unassembled WGS sequence"/>
</dbReference>
<dbReference type="EMBL" id="JARVCO010000002">
    <property type="protein sequence ID" value="MDZ8117366.1"/>
    <property type="molecule type" value="Genomic_DNA"/>
</dbReference>
<keyword evidence="6" id="KW-0812">Transmembrane</keyword>
<keyword evidence="3" id="KW-0808">Transferase</keyword>
<evidence type="ECO:0000256" key="2">
    <source>
        <dbReference type="ARBA" id="ARBA00012438"/>
    </source>
</evidence>
<dbReference type="Gene3D" id="3.30.565.10">
    <property type="entry name" value="Histidine kinase-like ATPase, C-terminal domain"/>
    <property type="match status" value="1"/>
</dbReference>
<evidence type="ECO:0000313" key="9">
    <source>
        <dbReference type="Proteomes" id="UP001290861"/>
    </source>
</evidence>
<organism evidence="8 9">
    <name type="scientific">Pontiella agarivorans</name>
    <dbReference type="NCBI Taxonomy" id="3038953"/>
    <lineage>
        <taxon>Bacteria</taxon>
        <taxon>Pseudomonadati</taxon>
        <taxon>Kiritimatiellota</taxon>
        <taxon>Kiritimatiellia</taxon>
        <taxon>Kiritimatiellales</taxon>
        <taxon>Pontiellaceae</taxon>
        <taxon>Pontiella</taxon>
    </lineage>
</organism>
<dbReference type="PANTHER" id="PTHR24421">
    <property type="entry name" value="NITRATE/NITRITE SENSOR PROTEIN NARX-RELATED"/>
    <property type="match status" value="1"/>
</dbReference>
<evidence type="ECO:0000313" key="8">
    <source>
        <dbReference type="EMBL" id="MDZ8117366.1"/>
    </source>
</evidence>
<dbReference type="InterPro" id="IPR036890">
    <property type="entry name" value="HATPase_C_sf"/>
</dbReference>
<dbReference type="PANTHER" id="PTHR24421:SF10">
    <property type="entry name" value="NITRATE_NITRITE SENSOR PROTEIN NARQ"/>
    <property type="match status" value="1"/>
</dbReference>
<feature type="domain" description="Histidine kinase/HSP90-like ATPase" evidence="7">
    <location>
        <begin position="242"/>
        <end position="333"/>
    </location>
</feature>
<dbReference type="RefSeq" id="WP_322607167.1">
    <property type="nucleotide sequence ID" value="NZ_JARVCO010000002.1"/>
</dbReference>
<protein>
    <recommendedName>
        <fullName evidence="2">histidine kinase</fullName>
        <ecNumber evidence="2">2.7.13.3</ecNumber>
    </recommendedName>
</protein>
<dbReference type="EC" id="2.7.13.3" evidence="2"/>
<evidence type="ECO:0000256" key="4">
    <source>
        <dbReference type="ARBA" id="ARBA00022777"/>
    </source>
</evidence>
<reference evidence="8 9" key="1">
    <citation type="journal article" date="2024" name="Appl. Environ. Microbiol.">
        <title>Pontiella agarivorans sp. nov., a novel marine anaerobic bacterium capable of degrading macroalgal polysaccharides and fixing nitrogen.</title>
        <authorList>
            <person name="Liu N."/>
            <person name="Kivenson V."/>
            <person name="Peng X."/>
            <person name="Cui Z."/>
            <person name="Lankiewicz T.S."/>
            <person name="Gosselin K.M."/>
            <person name="English C.J."/>
            <person name="Blair E.M."/>
            <person name="O'Malley M.A."/>
            <person name="Valentine D.L."/>
        </authorList>
    </citation>
    <scope>NUCLEOTIDE SEQUENCE [LARGE SCALE GENOMIC DNA]</scope>
    <source>
        <strain evidence="8 9">NLcol2</strain>
    </source>
</reference>
<evidence type="ECO:0000256" key="3">
    <source>
        <dbReference type="ARBA" id="ARBA00022679"/>
    </source>
</evidence>
<feature type="transmembrane region" description="Helical" evidence="6">
    <location>
        <begin position="79"/>
        <end position="98"/>
    </location>
</feature>
<feature type="transmembrane region" description="Helical" evidence="6">
    <location>
        <begin position="12"/>
        <end position="34"/>
    </location>
</feature>
<gene>
    <name evidence="8" type="ORF">P9H32_01900</name>
</gene>
<dbReference type="Pfam" id="PF02518">
    <property type="entry name" value="HATPase_c"/>
    <property type="match status" value="1"/>
</dbReference>
<dbReference type="CDD" id="cd16917">
    <property type="entry name" value="HATPase_UhpB-NarQ-NarX-like"/>
    <property type="match status" value="1"/>
</dbReference>
<dbReference type="SUPFAM" id="SSF55874">
    <property type="entry name" value="ATPase domain of HSP90 chaperone/DNA topoisomerase II/histidine kinase"/>
    <property type="match status" value="1"/>
</dbReference>
<keyword evidence="6" id="KW-0472">Membrane</keyword>
<keyword evidence="9" id="KW-1185">Reference proteome</keyword>
<evidence type="ECO:0000259" key="7">
    <source>
        <dbReference type="SMART" id="SM00387"/>
    </source>
</evidence>